<feature type="domain" description="G-protein coupled receptors family 1 profile" evidence="15">
    <location>
        <begin position="39"/>
        <end position="290"/>
    </location>
</feature>
<evidence type="ECO:0000256" key="12">
    <source>
        <dbReference type="ARBA" id="ARBA00023224"/>
    </source>
</evidence>
<dbReference type="PANTHER" id="PTHR26451:SF847">
    <property type="entry name" value="ODORANT RECEPTOR-RELATED"/>
    <property type="match status" value="1"/>
</dbReference>
<dbReference type="KEGG" id="char:105899824"/>
<comment type="similarity">
    <text evidence="13">Belongs to the G-protein coupled receptor 1 family.</text>
</comment>
<dbReference type="OrthoDB" id="6147321at2759"/>
<dbReference type="GO" id="GO:0005549">
    <property type="term" value="F:odorant binding"/>
    <property type="evidence" value="ECO:0007669"/>
    <property type="project" value="TreeGrafter"/>
</dbReference>
<evidence type="ECO:0000256" key="14">
    <source>
        <dbReference type="RuleBase" id="RU363047"/>
    </source>
</evidence>
<keyword evidence="6 14" id="KW-1133">Transmembrane helix</keyword>
<feature type="transmembrane region" description="Helical" evidence="14">
    <location>
        <begin position="237"/>
        <end position="258"/>
    </location>
</feature>
<evidence type="ECO:0000256" key="11">
    <source>
        <dbReference type="ARBA" id="ARBA00023180"/>
    </source>
</evidence>
<evidence type="ECO:0000256" key="6">
    <source>
        <dbReference type="ARBA" id="ARBA00022989"/>
    </source>
</evidence>
<feature type="transmembrane region" description="Helical" evidence="14">
    <location>
        <begin position="96"/>
        <end position="118"/>
    </location>
</feature>
<dbReference type="FunFam" id="1.20.1070.10:FF:000024">
    <property type="entry name" value="Olfactory receptor"/>
    <property type="match status" value="1"/>
</dbReference>
<dbReference type="Pfam" id="PF13853">
    <property type="entry name" value="7tm_4"/>
    <property type="match status" value="1"/>
</dbReference>
<dbReference type="Gene3D" id="1.20.1070.10">
    <property type="entry name" value="Rhodopsin 7-helix transmembrane proteins"/>
    <property type="match status" value="1"/>
</dbReference>
<dbReference type="PANTHER" id="PTHR26451">
    <property type="entry name" value="G_PROTEIN_RECEP_F1_2 DOMAIN-CONTAINING PROTEIN"/>
    <property type="match status" value="1"/>
</dbReference>
<dbReference type="PROSITE" id="PS50262">
    <property type="entry name" value="G_PROTEIN_RECEP_F1_2"/>
    <property type="match status" value="1"/>
</dbReference>
<evidence type="ECO:0000259" key="15">
    <source>
        <dbReference type="PROSITE" id="PS50262"/>
    </source>
</evidence>
<feature type="transmembrane region" description="Helical" evidence="14">
    <location>
        <begin position="138"/>
        <end position="162"/>
    </location>
</feature>
<dbReference type="Proteomes" id="UP000515152">
    <property type="component" value="Chromosome 9"/>
</dbReference>
<keyword evidence="7 13" id="KW-0297">G-protein coupled receptor</keyword>
<name>A0A6P3VW21_CLUHA</name>
<comment type="subcellular location">
    <subcellularLocation>
        <location evidence="1 14">Cell membrane</location>
        <topology evidence="1 14">Multi-pass membrane protein</topology>
    </subcellularLocation>
</comment>
<sequence length="347" mass="38801">MENETISSYFYFTLFNSQGLTRYVFFSLGLMLYVSIVFFNTFIIAAIILDTSLHKPMYILISCLSANALYGSFGLFPRLLLDLHSDIHTISHSACFIQIFMIYTYASYEFTLLTAMAYDRYIAICQPLQYHSIMTSKWIALIIAGVWIYPMFTIGVGVLLAVRLPLCGNKIVKLYCSNWSIVRLSCVSTTVNNLYGFFVAATTIFMPFAFILYTYVQILIICQRSSSVLYKQKALHTCLPHIVSFANYSIAMFCEITFSRYKPGELPEIVVTILSLEFLIIPPLLNPLVYGLSFPEIRRKMSHVASSQADSPDAAVPDAASLDGAVLDVASLSEPGSPEVTSPEADS</sequence>
<dbReference type="SUPFAM" id="SSF81321">
    <property type="entry name" value="Family A G protein-coupled receptor-like"/>
    <property type="match status" value="1"/>
</dbReference>
<gene>
    <name evidence="17" type="primary">LOC105899824</name>
</gene>
<evidence type="ECO:0000256" key="3">
    <source>
        <dbReference type="ARBA" id="ARBA00022606"/>
    </source>
</evidence>
<keyword evidence="3 14" id="KW-0716">Sensory transduction</keyword>
<dbReference type="PRINTS" id="PR00245">
    <property type="entry name" value="OLFACTORYR"/>
</dbReference>
<keyword evidence="11" id="KW-0325">Glycoprotein</keyword>
<dbReference type="GeneID" id="105899824"/>
<evidence type="ECO:0000256" key="9">
    <source>
        <dbReference type="ARBA" id="ARBA00023157"/>
    </source>
</evidence>
<keyword evidence="9" id="KW-1015">Disulfide bond</keyword>
<dbReference type="InterPro" id="IPR000725">
    <property type="entry name" value="Olfact_rcpt"/>
</dbReference>
<feature type="transmembrane region" description="Helical" evidence="14">
    <location>
        <begin position="270"/>
        <end position="292"/>
    </location>
</feature>
<evidence type="ECO:0000313" key="16">
    <source>
        <dbReference type="Proteomes" id="UP000515152"/>
    </source>
</evidence>
<evidence type="ECO:0000256" key="13">
    <source>
        <dbReference type="RuleBase" id="RU000688"/>
    </source>
</evidence>
<dbReference type="InterPro" id="IPR052921">
    <property type="entry name" value="GPCR1_Superfamily_Member"/>
</dbReference>
<keyword evidence="5 14" id="KW-0552">Olfaction</keyword>
<accession>A0A6P3VW21</accession>
<evidence type="ECO:0000313" key="17">
    <source>
        <dbReference type="RefSeq" id="XP_012682495.2"/>
    </source>
</evidence>
<dbReference type="InterPro" id="IPR000276">
    <property type="entry name" value="GPCR_Rhodpsn"/>
</dbReference>
<feature type="transmembrane region" description="Helical" evidence="14">
    <location>
        <begin position="23"/>
        <end position="49"/>
    </location>
</feature>
<keyword evidence="16" id="KW-1185">Reference proteome</keyword>
<evidence type="ECO:0000256" key="2">
    <source>
        <dbReference type="ARBA" id="ARBA00022475"/>
    </source>
</evidence>
<dbReference type="GO" id="GO:0004984">
    <property type="term" value="F:olfactory receptor activity"/>
    <property type="evidence" value="ECO:0007669"/>
    <property type="project" value="InterPro"/>
</dbReference>
<feature type="transmembrane region" description="Helical" evidence="14">
    <location>
        <begin position="56"/>
        <end position="76"/>
    </location>
</feature>
<feature type="transmembrane region" description="Helical" evidence="14">
    <location>
        <begin position="194"/>
        <end position="216"/>
    </location>
</feature>
<dbReference type="AlphaFoldDB" id="A0A6P3VW21"/>
<evidence type="ECO:0000256" key="4">
    <source>
        <dbReference type="ARBA" id="ARBA00022692"/>
    </source>
</evidence>
<evidence type="ECO:0000256" key="7">
    <source>
        <dbReference type="ARBA" id="ARBA00023040"/>
    </source>
</evidence>
<dbReference type="PROSITE" id="PS00237">
    <property type="entry name" value="G_PROTEIN_RECEP_F1_1"/>
    <property type="match status" value="1"/>
</dbReference>
<dbReference type="GO" id="GO:0005886">
    <property type="term" value="C:plasma membrane"/>
    <property type="evidence" value="ECO:0007669"/>
    <property type="project" value="UniProtKB-SubCell"/>
</dbReference>
<proteinExistence type="inferred from homology"/>
<keyword evidence="4 13" id="KW-0812">Transmembrane</keyword>
<evidence type="ECO:0000256" key="10">
    <source>
        <dbReference type="ARBA" id="ARBA00023170"/>
    </source>
</evidence>
<evidence type="ECO:0000256" key="5">
    <source>
        <dbReference type="ARBA" id="ARBA00022725"/>
    </source>
</evidence>
<dbReference type="InterPro" id="IPR017452">
    <property type="entry name" value="GPCR_Rhodpsn_7TM"/>
</dbReference>
<organism evidence="16 17">
    <name type="scientific">Clupea harengus</name>
    <name type="common">Atlantic herring</name>
    <dbReference type="NCBI Taxonomy" id="7950"/>
    <lineage>
        <taxon>Eukaryota</taxon>
        <taxon>Metazoa</taxon>
        <taxon>Chordata</taxon>
        <taxon>Craniata</taxon>
        <taxon>Vertebrata</taxon>
        <taxon>Euteleostomi</taxon>
        <taxon>Actinopterygii</taxon>
        <taxon>Neopterygii</taxon>
        <taxon>Teleostei</taxon>
        <taxon>Clupei</taxon>
        <taxon>Clupeiformes</taxon>
        <taxon>Clupeoidei</taxon>
        <taxon>Clupeidae</taxon>
        <taxon>Clupea</taxon>
    </lineage>
</organism>
<reference evidence="17" key="1">
    <citation type="submission" date="2025-08" db="UniProtKB">
        <authorList>
            <consortium name="RefSeq"/>
        </authorList>
    </citation>
    <scope>IDENTIFICATION</scope>
</reference>
<evidence type="ECO:0000256" key="1">
    <source>
        <dbReference type="ARBA" id="ARBA00004651"/>
    </source>
</evidence>
<keyword evidence="10 13" id="KW-0675">Receptor</keyword>
<protein>
    <recommendedName>
        <fullName evidence="14">Olfactory receptor</fullName>
    </recommendedName>
</protein>
<keyword evidence="8 14" id="KW-0472">Membrane</keyword>
<dbReference type="GO" id="GO:0004930">
    <property type="term" value="F:G protein-coupled receptor activity"/>
    <property type="evidence" value="ECO:0007669"/>
    <property type="project" value="UniProtKB-KW"/>
</dbReference>
<dbReference type="PRINTS" id="PR00237">
    <property type="entry name" value="GPCRRHODOPSN"/>
</dbReference>
<keyword evidence="2 14" id="KW-1003">Cell membrane</keyword>
<keyword evidence="12 13" id="KW-0807">Transducer</keyword>
<dbReference type="RefSeq" id="XP_012682495.2">
    <property type="nucleotide sequence ID" value="XM_012827041.2"/>
</dbReference>
<evidence type="ECO:0000256" key="8">
    <source>
        <dbReference type="ARBA" id="ARBA00023136"/>
    </source>
</evidence>